<keyword evidence="2" id="KW-1185">Reference proteome</keyword>
<dbReference type="Gene3D" id="3.40.50.300">
    <property type="entry name" value="P-loop containing nucleotide triphosphate hydrolases"/>
    <property type="match status" value="1"/>
</dbReference>
<comment type="caution">
    <text evidence="1">The sequence shown here is derived from an EMBL/GenBank/DDBJ whole genome shotgun (WGS) entry which is preliminary data.</text>
</comment>
<dbReference type="EMBL" id="JAGFBS010000057">
    <property type="protein sequence ID" value="KAG6370104.1"/>
    <property type="molecule type" value="Genomic_DNA"/>
</dbReference>
<dbReference type="CDD" id="cd00882">
    <property type="entry name" value="Ras_like_GTPase"/>
    <property type="match status" value="1"/>
</dbReference>
<proteinExistence type="predicted"/>
<dbReference type="SUPFAM" id="SSF52540">
    <property type="entry name" value="P-loop containing nucleoside triphosphate hydrolases"/>
    <property type="match status" value="1"/>
</dbReference>
<gene>
    <name evidence="1" type="ORF">JVT61DRAFT_12510</name>
</gene>
<name>A0A8I2YDU2_9AGAM</name>
<evidence type="ECO:0000313" key="2">
    <source>
        <dbReference type="Proteomes" id="UP000683000"/>
    </source>
</evidence>
<organism evidence="1 2">
    <name type="scientific">Boletus reticuloceps</name>
    <dbReference type="NCBI Taxonomy" id="495285"/>
    <lineage>
        <taxon>Eukaryota</taxon>
        <taxon>Fungi</taxon>
        <taxon>Dikarya</taxon>
        <taxon>Basidiomycota</taxon>
        <taxon>Agaricomycotina</taxon>
        <taxon>Agaricomycetes</taxon>
        <taxon>Agaricomycetidae</taxon>
        <taxon>Boletales</taxon>
        <taxon>Boletineae</taxon>
        <taxon>Boletaceae</taxon>
        <taxon>Boletoideae</taxon>
        <taxon>Boletus</taxon>
    </lineage>
</organism>
<protein>
    <recommendedName>
        <fullName evidence="3">G domain-containing protein</fullName>
    </recommendedName>
</protein>
<dbReference type="AlphaFoldDB" id="A0A8I2YDU2"/>
<dbReference type="OrthoDB" id="391988at2759"/>
<dbReference type="Proteomes" id="UP000683000">
    <property type="component" value="Unassembled WGS sequence"/>
</dbReference>
<sequence length="592" mass="65124">MSSGDPAPQVTPSSALNVSTIDIKLARDSRKTIGSISIKLRLNDGSLKDIQKTVSIRAAGVHREEFNPPLVLKPDGDISVSVSCSWPSVGWKRGVNIPIDINLRDVECMRDEQGIQSYRQKVKNVEVLVTSHQLGHQSLLATTASIIELCSRFRLLIIGNSGVGKSSLLQGVFGVEGIHTSEAERGIADIDTEFISPTNKRFVVHDSLGFESGDEGNMKTVKDFVARRKGMPELKDQLHAIWLCLETPYAGGRLLDGGVEGFLERRQEILGQIPLVVVLTKVDQLDSELEVNPPANEDVEQYKSRYLNKHCIGPLHKAAGSDVTHVIVSVQDGYSESLSGLVKATLENMAKYHVHEAPRVVASIAQRVSIREKIDLSMAIGRKNYWEMLLKSAVFGSHALQEYLLVIRKDVITVWNFDDPDQWLMDDNIIGALLRTDNLGNASEAPLMTSLARLLTSALGMLSGSGELTSFATPMADIATSVARIVQGAYHAAENDVKVIMAYVVDLICAMQAIFLLAFGGRVTADKVALALRAYEQPRKIVHLKVDAFDGRLGRDHVLDKVEELIWRYSIADHEIEETRRKISQVLPPGSL</sequence>
<dbReference type="InterPro" id="IPR027417">
    <property type="entry name" value="P-loop_NTPase"/>
</dbReference>
<reference evidence="1" key="1">
    <citation type="submission" date="2021-03" db="EMBL/GenBank/DDBJ databases">
        <title>Evolutionary innovations through gain and loss of genes in the ectomycorrhizal Boletales.</title>
        <authorList>
            <person name="Wu G."/>
            <person name="Miyauchi S."/>
            <person name="Morin E."/>
            <person name="Yang Z.-L."/>
            <person name="Xu J."/>
            <person name="Martin F.M."/>
        </authorList>
    </citation>
    <scope>NUCLEOTIDE SEQUENCE</scope>
    <source>
        <strain evidence="1">BR01</strain>
    </source>
</reference>
<accession>A0A8I2YDU2</accession>
<evidence type="ECO:0000313" key="1">
    <source>
        <dbReference type="EMBL" id="KAG6370104.1"/>
    </source>
</evidence>
<evidence type="ECO:0008006" key="3">
    <source>
        <dbReference type="Google" id="ProtNLM"/>
    </source>
</evidence>